<dbReference type="PIRSF" id="PIRSF000451">
    <property type="entry name" value="PKS_III"/>
    <property type="match status" value="1"/>
</dbReference>
<accession>A0A6J4QPC0</accession>
<dbReference type="InterPro" id="IPR018088">
    <property type="entry name" value="Chalcone/stilbene_synthase_AS"/>
</dbReference>
<keyword evidence="3" id="KW-0012">Acyltransferase</keyword>
<dbReference type="PANTHER" id="PTHR11877:SF99">
    <property type="entry name" value="1,3,6,8-TETRAHYDROXYNAPHTHALENE SYNTHASE"/>
    <property type="match status" value="1"/>
</dbReference>
<comment type="similarity">
    <text evidence="1">Belongs to the thiolase-like superfamily. Chalcone/stilbene synthases family.</text>
</comment>
<evidence type="ECO:0000256" key="1">
    <source>
        <dbReference type="ARBA" id="ARBA00005531"/>
    </source>
</evidence>
<protein>
    <submittedName>
        <fullName evidence="7">Type III polyketide sythase producing alkylpyrones (B. subtilis BpsA)</fullName>
    </submittedName>
</protein>
<evidence type="ECO:0000313" key="7">
    <source>
        <dbReference type="EMBL" id="CAA9450483.1"/>
    </source>
</evidence>
<dbReference type="SUPFAM" id="SSF53901">
    <property type="entry name" value="Thiolase-like"/>
    <property type="match status" value="2"/>
</dbReference>
<proteinExistence type="inferred from homology"/>
<dbReference type="Gene3D" id="3.40.47.10">
    <property type="match status" value="2"/>
</dbReference>
<feature type="domain" description="Chalcone/stilbene synthase N-terminal" evidence="5">
    <location>
        <begin position="14"/>
        <end position="212"/>
    </location>
</feature>
<dbReference type="CDD" id="cd00831">
    <property type="entry name" value="CHS_like"/>
    <property type="match status" value="1"/>
</dbReference>
<evidence type="ECO:0000256" key="4">
    <source>
        <dbReference type="PIRSR" id="PIRSR000451-1"/>
    </source>
</evidence>
<dbReference type="PANTHER" id="PTHR11877">
    <property type="entry name" value="HYDROXYMETHYLGLUTARYL-COA SYNTHASE"/>
    <property type="match status" value="1"/>
</dbReference>
<dbReference type="PROSITE" id="PS00441">
    <property type="entry name" value="CHALCONE_SYNTH"/>
    <property type="match status" value="1"/>
</dbReference>
<sequence length="357" mass="38767">MRSEPPVSRDDNPSILSVATAVPRHRVSQGTARDFARMMFSESFKNVERLLPIFDNAHIQNRHFCVPPEWFGEDHPFHEKNALYVENALDLSEKAAKRALDKAGLEPEDVGAIFFVSTTGISTPSLDSKLMFRLGLPEHTKRVPLWGLGCAGGAAGLARAADHARAYPENPVLLVAVELCGLTFVRGDRSKSNLVATSLFADGAAAVLLGAGEGPDLLGSYSTTWPETEDVMGWDVVEEGLRVRFARSVPQIVHEKMRGNLEAACDSIGLALEDLRHFVLHPGGPKVLEAYEATLGLSPGGLDLSREVLRDYGNMSSVSVLFVLEQFLKDYPTGSCEHGTISALGPGFSAEHVLFRC</sequence>
<dbReference type="GO" id="GO:0016747">
    <property type="term" value="F:acyltransferase activity, transferring groups other than amino-acyl groups"/>
    <property type="evidence" value="ECO:0007669"/>
    <property type="project" value="InterPro"/>
</dbReference>
<dbReference type="InterPro" id="IPR012328">
    <property type="entry name" value="Chalcone/stilbene_synt_C"/>
</dbReference>
<evidence type="ECO:0000259" key="6">
    <source>
        <dbReference type="Pfam" id="PF02797"/>
    </source>
</evidence>
<organism evidence="7">
    <name type="scientific">uncultured Rubrobacteraceae bacterium</name>
    <dbReference type="NCBI Taxonomy" id="349277"/>
    <lineage>
        <taxon>Bacteria</taxon>
        <taxon>Bacillati</taxon>
        <taxon>Actinomycetota</taxon>
        <taxon>Rubrobacteria</taxon>
        <taxon>Rubrobacterales</taxon>
        <taxon>Rubrobacteraceae</taxon>
        <taxon>environmental samples</taxon>
    </lineage>
</organism>
<evidence type="ECO:0000259" key="5">
    <source>
        <dbReference type="Pfam" id="PF00195"/>
    </source>
</evidence>
<feature type="domain" description="Chalcone/stilbene synthase C-terminal" evidence="6">
    <location>
        <begin position="222"/>
        <end position="356"/>
    </location>
</feature>
<dbReference type="InterPro" id="IPR016039">
    <property type="entry name" value="Thiolase-like"/>
</dbReference>
<dbReference type="InterPro" id="IPR001099">
    <property type="entry name" value="Chalcone/stilbene_synt_N"/>
</dbReference>
<dbReference type="InterPro" id="IPR011141">
    <property type="entry name" value="Polyketide_synthase_type-III"/>
</dbReference>
<dbReference type="Pfam" id="PF00195">
    <property type="entry name" value="Chal_sti_synt_N"/>
    <property type="match status" value="1"/>
</dbReference>
<feature type="active site" description="Acyl-thioester intermediate" evidence="4">
    <location>
        <position position="150"/>
    </location>
</feature>
<evidence type="ECO:0000256" key="2">
    <source>
        <dbReference type="ARBA" id="ARBA00022679"/>
    </source>
</evidence>
<gene>
    <name evidence="7" type="ORF">AVDCRST_MAG37-2270</name>
</gene>
<dbReference type="GO" id="GO:0030639">
    <property type="term" value="P:polyketide biosynthetic process"/>
    <property type="evidence" value="ECO:0007669"/>
    <property type="project" value="TreeGrafter"/>
</dbReference>
<dbReference type="AlphaFoldDB" id="A0A6J4QPC0"/>
<name>A0A6J4QPC0_9ACTN</name>
<dbReference type="Pfam" id="PF02797">
    <property type="entry name" value="Chal_sti_synt_C"/>
    <property type="match status" value="1"/>
</dbReference>
<keyword evidence="2" id="KW-0808">Transferase</keyword>
<dbReference type="EMBL" id="CADCVD010000108">
    <property type="protein sequence ID" value="CAA9450483.1"/>
    <property type="molecule type" value="Genomic_DNA"/>
</dbReference>
<evidence type="ECO:0000256" key="3">
    <source>
        <dbReference type="ARBA" id="ARBA00023315"/>
    </source>
</evidence>
<reference evidence="7" key="1">
    <citation type="submission" date="2020-02" db="EMBL/GenBank/DDBJ databases">
        <authorList>
            <person name="Meier V. D."/>
        </authorList>
    </citation>
    <scope>NUCLEOTIDE SEQUENCE</scope>
    <source>
        <strain evidence="7">AVDCRST_MAG37</strain>
    </source>
</reference>